<keyword evidence="9" id="KW-1185">Reference proteome</keyword>
<accession>A0A5P9NG40</accession>
<keyword evidence="6" id="KW-0411">Iron-sulfur</keyword>
<feature type="domain" description="Rieske" evidence="7">
    <location>
        <begin position="55"/>
        <end position="163"/>
    </location>
</feature>
<dbReference type="CDD" id="cd03469">
    <property type="entry name" value="Rieske_RO_Alpha_N"/>
    <property type="match status" value="1"/>
</dbReference>
<dbReference type="Gene3D" id="2.102.10.10">
    <property type="entry name" value="Rieske [2Fe-2S] iron-sulphur domain"/>
    <property type="match status" value="1"/>
</dbReference>
<organism evidence="8 9">
    <name type="scientific">Halioglobus maricola</name>
    <dbReference type="NCBI Taxonomy" id="2601894"/>
    <lineage>
        <taxon>Bacteria</taxon>
        <taxon>Pseudomonadati</taxon>
        <taxon>Pseudomonadota</taxon>
        <taxon>Gammaproteobacteria</taxon>
        <taxon>Cellvibrionales</taxon>
        <taxon>Halieaceae</taxon>
        <taxon>Halioglobus</taxon>
    </lineage>
</organism>
<dbReference type="InterPro" id="IPR017941">
    <property type="entry name" value="Rieske_2Fe-2S"/>
</dbReference>
<protein>
    <submittedName>
        <fullName evidence="8">Aromatic ring-hydroxylating dioxygenase subunit alpha</fullName>
    </submittedName>
</protein>
<dbReference type="KEGG" id="halc:EY643_03425"/>
<name>A0A5P9NG40_9GAMM</name>
<dbReference type="GO" id="GO:0005506">
    <property type="term" value="F:iron ion binding"/>
    <property type="evidence" value="ECO:0007669"/>
    <property type="project" value="InterPro"/>
</dbReference>
<dbReference type="SUPFAM" id="SSF50022">
    <property type="entry name" value="ISP domain"/>
    <property type="match status" value="1"/>
</dbReference>
<dbReference type="GO" id="GO:0051537">
    <property type="term" value="F:2 iron, 2 sulfur cluster binding"/>
    <property type="evidence" value="ECO:0007669"/>
    <property type="project" value="UniProtKB-KW"/>
</dbReference>
<keyword evidence="4" id="KW-0560">Oxidoreductase</keyword>
<keyword evidence="8" id="KW-0223">Dioxygenase</keyword>
<dbReference type="InterPro" id="IPR036922">
    <property type="entry name" value="Rieske_2Fe-2S_sf"/>
</dbReference>
<dbReference type="PRINTS" id="PR00090">
    <property type="entry name" value="RNGDIOXGNASE"/>
</dbReference>
<dbReference type="RefSeq" id="WP_152660885.1">
    <property type="nucleotide sequence ID" value="NZ_CP036422.1"/>
</dbReference>
<evidence type="ECO:0000259" key="7">
    <source>
        <dbReference type="PROSITE" id="PS51296"/>
    </source>
</evidence>
<evidence type="ECO:0000256" key="3">
    <source>
        <dbReference type="ARBA" id="ARBA00022723"/>
    </source>
</evidence>
<dbReference type="PANTHER" id="PTHR43756:SF5">
    <property type="entry name" value="CHOLINE MONOOXYGENASE, CHLOROPLASTIC"/>
    <property type="match status" value="1"/>
</dbReference>
<dbReference type="EMBL" id="CP036422">
    <property type="protein sequence ID" value="QFU74777.1"/>
    <property type="molecule type" value="Genomic_DNA"/>
</dbReference>
<dbReference type="AlphaFoldDB" id="A0A5P9NG40"/>
<dbReference type="PROSITE" id="PS51296">
    <property type="entry name" value="RIESKE"/>
    <property type="match status" value="1"/>
</dbReference>
<dbReference type="Pfam" id="PF00848">
    <property type="entry name" value="Ring_hydroxyl_A"/>
    <property type="match status" value="1"/>
</dbReference>
<keyword evidence="2" id="KW-0001">2Fe-2S</keyword>
<dbReference type="GO" id="GO:0051213">
    <property type="term" value="F:dioxygenase activity"/>
    <property type="evidence" value="ECO:0007669"/>
    <property type="project" value="UniProtKB-KW"/>
</dbReference>
<sequence>MSVSDIYSTVDTLSARFDGKANGPAPCSLRIPVTNYTDPSRFERERLQLFQKMPILLAHESQIPEPGDSLVQDWLGVPLITIRDKNGGIATFFNVCRHRGMRLVQDEGQTNLRSLVCPYHQWTYGLDGELRNIPRCESFVDIAKEDNGLVPVATEVRNGLIWIQVRGEMDIDAHLAELGPEFDFFQLGQFHFCQQSVRDVPASWKLIQDAFLDGYHVTRLHKNTVGPFFPDALAETSLTGLHLRNAVARNEIEEAVGTPARELEDIRRHATFSYTTFPNAVLVMQPDYISVICLFPQAPDRTLFVHSMLVPEPPSSDEQREHFERSFRLIDEGVFAAEDIFVAVGAQQGFNCGANETLLFGGLEEAAAQFHQLIDEQLARN</sequence>
<evidence type="ECO:0000256" key="5">
    <source>
        <dbReference type="ARBA" id="ARBA00023004"/>
    </source>
</evidence>
<reference evidence="8 9" key="1">
    <citation type="submission" date="2019-02" db="EMBL/GenBank/DDBJ databases">
        <authorList>
            <person name="Li S.-H."/>
        </authorList>
    </citation>
    <scope>NUCLEOTIDE SEQUENCE [LARGE SCALE GENOMIC DNA]</scope>
    <source>
        <strain evidence="8 9">IMCC14385</strain>
    </source>
</reference>
<dbReference type="InterPro" id="IPR015879">
    <property type="entry name" value="Ring_hydroxy_dOase_asu_C_dom"/>
</dbReference>
<evidence type="ECO:0000256" key="6">
    <source>
        <dbReference type="ARBA" id="ARBA00023014"/>
    </source>
</evidence>
<keyword evidence="5" id="KW-0408">Iron</keyword>
<gene>
    <name evidence="8" type="ORF">EY643_03425</name>
</gene>
<evidence type="ECO:0000256" key="1">
    <source>
        <dbReference type="ARBA" id="ARBA00001962"/>
    </source>
</evidence>
<dbReference type="InterPro" id="IPR001663">
    <property type="entry name" value="Rng_hydr_dOase-A"/>
</dbReference>
<dbReference type="SUPFAM" id="SSF55961">
    <property type="entry name" value="Bet v1-like"/>
    <property type="match status" value="1"/>
</dbReference>
<dbReference type="PANTHER" id="PTHR43756">
    <property type="entry name" value="CHOLINE MONOOXYGENASE, CHLOROPLASTIC"/>
    <property type="match status" value="1"/>
</dbReference>
<evidence type="ECO:0000313" key="9">
    <source>
        <dbReference type="Proteomes" id="UP000326287"/>
    </source>
</evidence>
<evidence type="ECO:0000313" key="8">
    <source>
        <dbReference type="EMBL" id="QFU74777.1"/>
    </source>
</evidence>
<dbReference type="Proteomes" id="UP000326287">
    <property type="component" value="Chromosome"/>
</dbReference>
<evidence type="ECO:0000256" key="4">
    <source>
        <dbReference type="ARBA" id="ARBA00023002"/>
    </source>
</evidence>
<evidence type="ECO:0000256" key="2">
    <source>
        <dbReference type="ARBA" id="ARBA00022714"/>
    </source>
</evidence>
<proteinExistence type="predicted"/>
<dbReference type="OrthoDB" id="9769355at2"/>
<keyword evidence="3" id="KW-0479">Metal-binding</keyword>
<dbReference type="Pfam" id="PF00355">
    <property type="entry name" value="Rieske"/>
    <property type="match status" value="1"/>
</dbReference>
<dbReference type="Gene3D" id="3.90.380.10">
    <property type="entry name" value="Naphthalene 1,2-dioxygenase Alpha Subunit, Chain A, domain 1"/>
    <property type="match status" value="1"/>
</dbReference>
<comment type="cofactor">
    <cofactor evidence="1">
        <name>Fe cation</name>
        <dbReference type="ChEBI" id="CHEBI:24875"/>
    </cofactor>
</comment>